<dbReference type="GO" id="GO:0000287">
    <property type="term" value="F:magnesium ion binding"/>
    <property type="evidence" value="ECO:0007669"/>
    <property type="project" value="UniProtKB-UniRule"/>
</dbReference>
<dbReference type="EMBL" id="FORX01000003">
    <property type="protein sequence ID" value="SFJ41547.1"/>
    <property type="molecule type" value="Genomic_DNA"/>
</dbReference>
<dbReference type="UniPathway" id="UPA00035">
    <property type="reaction ID" value="UER00041"/>
</dbReference>
<dbReference type="RefSeq" id="WP_092372902.1">
    <property type="nucleotide sequence ID" value="NZ_FORX01000003.1"/>
</dbReference>
<dbReference type="OrthoDB" id="9806430at2"/>
<dbReference type="InterPro" id="IPR000312">
    <property type="entry name" value="Glycosyl_Trfase_fam3"/>
</dbReference>
<proteinExistence type="inferred from homology"/>
<evidence type="ECO:0000313" key="6">
    <source>
        <dbReference type="EMBL" id="SFJ41547.1"/>
    </source>
</evidence>
<dbReference type="InterPro" id="IPR036320">
    <property type="entry name" value="Glycosyl_Trfase_fam3_N_dom_sf"/>
</dbReference>
<feature type="binding site" evidence="3">
    <location>
        <position position="94"/>
    </location>
    <ligand>
        <name>Mg(2+)</name>
        <dbReference type="ChEBI" id="CHEBI:18420"/>
        <label>1</label>
    </ligand>
</feature>
<comment type="function">
    <text evidence="3">Catalyzes the transfer of the phosphoribosyl group of 5-phosphorylribose-1-pyrophosphate (PRPP) to anthranilate to yield N-(5'-phosphoribosyl)-anthranilate (PRA).</text>
</comment>
<dbReference type="InterPro" id="IPR005940">
    <property type="entry name" value="Anthranilate_Pribosyl_Tfrase"/>
</dbReference>
<feature type="binding site" evidence="3">
    <location>
        <begin position="85"/>
        <end position="86"/>
    </location>
    <ligand>
        <name>5-phospho-alpha-D-ribose 1-diphosphate</name>
        <dbReference type="ChEBI" id="CHEBI:58017"/>
    </ligand>
</feature>
<keyword evidence="3" id="KW-0057">Aromatic amino acid biosynthesis</keyword>
<keyword evidence="3" id="KW-0479">Metal-binding</keyword>
<feature type="binding site" evidence="3">
    <location>
        <position position="82"/>
    </location>
    <ligand>
        <name>5-phospho-alpha-D-ribose 1-diphosphate</name>
        <dbReference type="ChEBI" id="CHEBI:58017"/>
    </ligand>
</feature>
<dbReference type="EC" id="2.4.2.18" evidence="3"/>
<dbReference type="GO" id="GO:0004048">
    <property type="term" value="F:anthranilate phosphoribosyltransferase activity"/>
    <property type="evidence" value="ECO:0007669"/>
    <property type="project" value="UniProtKB-UniRule"/>
</dbReference>
<feature type="binding site" evidence="3">
    <location>
        <begin position="92"/>
        <end position="95"/>
    </location>
    <ligand>
        <name>5-phospho-alpha-D-ribose 1-diphosphate</name>
        <dbReference type="ChEBI" id="CHEBI:58017"/>
    </ligand>
</feature>
<feature type="binding site" evidence="3">
    <location>
        <position position="229"/>
    </location>
    <ligand>
        <name>Mg(2+)</name>
        <dbReference type="ChEBI" id="CHEBI:18420"/>
        <label>2</label>
    </ligand>
</feature>
<dbReference type="AlphaFoldDB" id="A0A1I3R880"/>
<dbReference type="Gene3D" id="3.40.1030.10">
    <property type="entry name" value="Nucleoside phosphorylase/phosphoribosyltransferase catalytic domain"/>
    <property type="match status" value="1"/>
</dbReference>
<dbReference type="GO" id="GO:0000162">
    <property type="term" value="P:L-tryptophan biosynthetic process"/>
    <property type="evidence" value="ECO:0007669"/>
    <property type="project" value="UniProtKB-UniRule"/>
</dbReference>
<evidence type="ECO:0000259" key="4">
    <source>
        <dbReference type="Pfam" id="PF00591"/>
    </source>
</evidence>
<comment type="catalytic activity">
    <reaction evidence="3">
        <text>N-(5-phospho-beta-D-ribosyl)anthranilate + diphosphate = 5-phospho-alpha-D-ribose 1-diphosphate + anthranilate</text>
        <dbReference type="Rhea" id="RHEA:11768"/>
        <dbReference type="ChEBI" id="CHEBI:16567"/>
        <dbReference type="ChEBI" id="CHEBI:18277"/>
        <dbReference type="ChEBI" id="CHEBI:33019"/>
        <dbReference type="ChEBI" id="CHEBI:58017"/>
        <dbReference type="EC" id="2.4.2.18"/>
    </reaction>
</comment>
<keyword evidence="3" id="KW-0028">Amino-acid biosynthesis</keyword>
<keyword evidence="3" id="KW-0460">Magnesium</keyword>
<feature type="binding site" evidence="3">
    <location>
        <position position="113"/>
    </location>
    <ligand>
        <name>anthranilate</name>
        <dbReference type="ChEBI" id="CHEBI:16567"/>
        <label>1</label>
    </ligand>
</feature>
<comment type="pathway">
    <text evidence="3">Amino-acid biosynthesis; L-tryptophan biosynthesis; L-tryptophan from chorismate: step 2/5.</text>
</comment>
<feature type="domain" description="Glycosyl transferase family 3" evidence="4">
    <location>
        <begin position="76"/>
        <end position="325"/>
    </location>
</feature>
<dbReference type="PANTHER" id="PTHR43285:SF2">
    <property type="entry name" value="ANTHRANILATE PHOSPHORIBOSYLTRANSFERASE"/>
    <property type="match status" value="1"/>
</dbReference>
<protein>
    <recommendedName>
        <fullName evidence="3">Anthranilate phosphoribosyltransferase</fullName>
        <ecNumber evidence="3">2.4.2.18</ecNumber>
    </recommendedName>
</protein>
<comment type="subunit">
    <text evidence="3">Homodimer.</text>
</comment>
<accession>A0A1I3R880</accession>
<feature type="binding site" evidence="3">
    <location>
        <position position="122"/>
    </location>
    <ligand>
        <name>5-phospho-alpha-D-ribose 1-diphosphate</name>
        <dbReference type="ChEBI" id="CHEBI:58017"/>
    </ligand>
</feature>
<sequence length="333" mass="35250">MNTISHILEYLTTGGDLSGIQAKEAFDLLLTGAVSPVQAGAFLMGLRAKGETAAELSAAVDAALGQARLIPGLSGKRIDTCGTGGDGQQSFNCSTAVSFFLADMGYQVVKHGNRAVSSKCGSADVVEDLGYPLVTDPEAVRDELARRNFVFLFAPHFHPAFRHVGPVRQQLGVRTIFNLMGPLLNPALPTHQILGVPDFRFAPMIAQVLASRKGLERAAIVHGAGGFDELTPCGPGQVIFVEHGKIREAIIDPADFGLSTCVPRALACDSKEDALKLQRQVLAGQGPKSLKGMVTLNLGVALFLLEDDLPLELAMEMAQTKVEQGLQSGALHA</sequence>
<keyword evidence="7" id="KW-1185">Reference proteome</keyword>
<comment type="cofactor">
    <cofactor evidence="3">
        <name>Mg(2+)</name>
        <dbReference type="ChEBI" id="CHEBI:18420"/>
    </cofactor>
    <text evidence="3">Binds 2 magnesium ions per monomer.</text>
</comment>
<dbReference type="Pfam" id="PF02885">
    <property type="entry name" value="Glycos_trans_3N"/>
    <property type="match status" value="1"/>
</dbReference>
<keyword evidence="2 3" id="KW-0808">Transferase</keyword>
<evidence type="ECO:0000256" key="1">
    <source>
        <dbReference type="ARBA" id="ARBA00022676"/>
    </source>
</evidence>
<dbReference type="InterPro" id="IPR017459">
    <property type="entry name" value="Glycosyl_Trfase_fam3_N_dom"/>
</dbReference>
<dbReference type="NCBIfam" id="TIGR01245">
    <property type="entry name" value="trpD"/>
    <property type="match status" value="1"/>
</dbReference>
<comment type="caution">
    <text evidence="3">Lacks conserved residue(s) required for the propagation of feature annotation.</text>
</comment>
<comment type="similarity">
    <text evidence="3">Belongs to the anthranilate phosphoribosyltransferase family.</text>
</comment>
<name>A0A1I3R880_9BACT</name>
<dbReference type="Pfam" id="PF00591">
    <property type="entry name" value="Glycos_transf_3"/>
    <property type="match status" value="1"/>
</dbReference>
<dbReference type="HAMAP" id="MF_00211">
    <property type="entry name" value="TrpD"/>
    <property type="match status" value="1"/>
</dbReference>
<feature type="binding site" evidence="3">
    <location>
        <begin position="110"/>
        <end position="118"/>
    </location>
    <ligand>
        <name>5-phospho-alpha-D-ribose 1-diphosphate</name>
        <dbReference type="ChEBI" id="CHEBI:58017"/>
    </ligand>
</feature>
<feature type="binding site" evidence="3">
    <location>
        <position position="229"/>
    </location>
    <ligand>
        <name>Mg(2+)</name>
        <dbReference type="ChEBI" id="CHEBI:18420"/>
        <label>1</label>
    </ligand>
</feature>
<dbReference type="SUPFAM" id="SSF47648">
    <property type="entry name" value="Nucleoside phosphorylase/phosphoribosyltransferase N-terminal domain"/>
    <property type="match status" value="1"/>
</dbReference>
<feature type="binding site" evidence="3">
    <location>
        <position position="228"/>
    </location>
    <ligand>
        <name>Mg(2+)</name>
        <dbReference type="ChEBI" id="CHEBI:18420"/>
        <label>2</label>
    </ligand>
</feature>
<feature type="binding site" evidence="3">
    <location>
        <position position="82"/>
    </location>
    <ligand>
        <name>anthranilate</name>
        <dbReference type="ChEBI" id="CHEBI:16567"/>
        <label>1</label>
    </ligand>
</feature>
<organism evidence="6 7">
    <name type="scientific">Desulfomicrobium apsheronum</name>
    <dbReference type="NCBI Taxonomy" id="52560"/>
    <lineage>
        <taxon>Bacteria</taxon>
        <taxon>Pseudomonadati</taxon>
        <taxon>Thermodesulfobacteriota</taxon>
        <taxon>Desulfovibrionia</taxon>
        <taxon>Desulfovibrionales</taxon>
        <taxon>Desulfomicrobiaceae</taxon>
        <taxon>Desulfomicrobium</taxon>
    </lineage>
</organism>
<dbReference type="Gene3D" id="1.20.970.10">
    <property type="entry name" value="Transferase, Pyrimidine Nucleoside Phosphorylase, Chain C"/>
    <property type="match status" value="1"/>
</dbReference>
<dbReference type="STRING" id="52560.SAMN04488082_10336"/>
<keyword evidence="1 3" id="KW-0328">Glycosyltransferase</keyword>
<gene>
    <name evidence="3" type="primary">trpD</name>
    <name evidence="6" type="ORF">SAMN04488082_10336</name>
</gene>
<dbReference type="GO" id="GO:0005829">
    <property type="term" value="C:cytosol"/>
    <property type="evidence" value="ECO:0007669"/>
    <property type="project" value="TreeGrafter"/>
</dbReference>
<dbReference type="SUPFAM" id="SSF52418">
    <property type="entry name" value="Nucleoside phosphorylase/phosphoribosyltransferase catalytic domain"/>
    <property type="match status" value="1"/>
</dbReference>
<keyword evidence="3" id="KW-0822">Tryptophan biosynthesis</keyword>
<dbReference type="Proteomes" id="UP000198635">
    <property type="component" value="Unassembled WGS sequence"/>
</dbReference>
<dbReference type="PANTHER" id="PTHR43285">
    <property type="entry name" value="ANTHRANILATE PHOSPHORIBOSYLTRANSFERASE"/>
    <property type="match status" value="1"/>
</dbReference>
<feature type="domain" description="Glycosyl transferase family 3 N-terminal" evidence="5">
    <location>
        <begin position="6"/>
        <end position="64"/>
    </location>
</feature>
<evidence type="ECO:0000259" key="5">
    <source>
        <dbReference type="Pfam" id="PF02885"/>
    </source>
</evidence>
<feature type="binding site" evidence="3">
    <location>
        <position position="168"/>
    </location>
    <ligand>
        <name>anthranilate</name>
        <dbReference type="ChEBI" id="CHEBI:16567"/>
        <label>2</label>
    </ligand>
</feature>
<evidence type="ECO:0000313" key="7">
    <source>
        <dbReference type="Proteomes" id="UP000198635"/>
    </source>
</evidence>
<evidence type="ECO:0000256" key="2">
    <source>
        <dbReference type="ARBA" id="ARBA00022679"/>
    </source>
</evidence>
<feature type="binding site" evidence="3">
    <location>
        <position position="90"/>
    </location>
    <ligand>
        <name>5-phospho-alpha-D-ribose 1-diphosphate</name>
        <dbReference type="ChEBI" id="CHEBI:58017"/>
    </ligand>
</feature>
<dbReference type="InterPro" id="IPR035902">
    <property type="entry name" value="Nuc_phospho_transferase"/>
</dbReference>
<evidence type="ECO:0000256" key="3">
    <source>
        <dbReference type="HAMAP-Rule" id="MF_00211"/>
    </source>
</evidence>
<reference evidence="7" key="1">
    <citation type="submission" date="2016-10" db="EMBL/GenBank/DDBJ databases">
        <authorList>
            <person name="Varghese N."/>
            <person name="Submissions S."/>
        </authorList>
    </citation>
    <scope>NUCLEOTIDE SEQUENCE [LARGE SCALE GENOMIC DNA]</scope>
    <source>
        <strain evidence="7">DSM 5918</strain>
    </source>
</reference>